<evidence type="ECO:0000313" key="6">
    <source>
        <dbReference type="EMBL" id="MDT0443363.1"/>
    </source>
</evidence>
<dbReference type="InterPro" id="IPR050490">
    <property type="entry name" value="Bact_solute-bd_prot1"/>
</dbReference>
<dbReference type="PANTHER" id="PTHR43649">
    <property type="entry name" value="ARABINOSE-BINDING PROTEIN-RELATED"/>
    <property type="match status" value="1"/>
</dbReference>
<feature type="chain" id="PRO_5046274534" evidence="5">
    <location>
        <begin position="28"/>
        <end position="446"/>
    </location>
</feature>
<dbReference type="CDD" id="cd13585">
    <property type="entry name" value="PBP2_TMBP_like"/>
    <property type="match status" value="1"/>
</dbReference>
<evidence type="ECO:0000313" key="7">
    <source>
        <dbReference type="Proteomes" id="UP001183615"/>
    </source>
</evidence>
<dbReference type="PANTHER" id="PTHR43649:SF31">
    <property type="entry name" value="SN-GLYCEROL-3-PHOSPHATE-BINDING PERIPLASMIC PROTEIN UGPB"/>
    <property type="match status" value="1"/>
</dbReference>
<proteinExistence type="inferred from homology"/>
<keyword evidence="7" id="KW-1185">Reference proteome</keyword>
<feature type="signal peptide" evidence="5">
    <location>
        <begin position="1"/>
        <end position="27"/>
    </location>
</feature>
<comment type="caution">
    <text evidence="6">The sequence shown here is derived from an EMBL/GenBank/DDBJ whole genome shotgun (WGS) entry which is preliminary data.</text>
</comment>
<organism evidence="6 7">
    <name type="scientific">Streptomyces johnsoniae</name>
    <dbReference type="NCBI Taxonomy" id="3075532"/>
    <lineage>
        <taxon>Bacteria</taxon>
        <taxon>Bacillati</taxon>
        <taxon>Actinomycetota</taxon>
        <taxon>Actinomycetes</taxon>
        <taxon>Kitasatosporales</taxon>
        <taxon>Streptomycetaceae</taxon>
        <taxon>Streptomyces</taxon>
    </lineage>
</organism>
<sequence length="446" mass="48711">MHQTRAWTAGAAAGALVLSACGGGAGADGGSETVTYWLWDANQQPAYQRCADDFEAAHPDIDIEIEQRGWDNYWTGLTLGFVSESAPDVFTDHLSRYPEYVTRDLLLPLDTYVERDELPLDIYEEGLADLWVGEDGHRYGLPKDWDAVGLFYNKDMAEAAGLAEEQLNGLTWNPRDGGTYEDVIARLTVDDNGVRGDEPGFDKNNVRTYGLWLEMPVDYNHGQTQWSMYAVANGWQATDRNPWGTAFNYDDPAFQETIAWWKGLVDKGYMPSLAAQTGLESPDQLAAGNAAMITHGSWMTSSIFGYEGLNAGIAPTPVGPTGSRASMFNGLADSIWAGTDSPEASWQWVSYLASPACQRVVGEHQVVFPAITEAWETAQEEFAEDGIDVSPFTDHVEDGTTFLFPITGNAGDIGALMVPALEAVMSGRAPVDSLTGVNEEINDLFR</sequence>
<comment type="similarity">
    <text evidence="2">Belongs to the bacterial solute-binding protein 1 family.</text>
</comment>
<accession>A0ABU2S2Y9</accession>
<dbReference type="SUPFAM" id="SSF53850">
    <property type="entry name" value="Periplasmic binding protein-like II"/>
    <property type="match status" value="1"/>
</dbReference>
<comment type="subcellular location">
    <subcellularLocation>
        <location evidence="1">Cell envelope</location>
    </subcellularLocation>
</comment>
<reference evidence="7" key="1">
    <citation type="submission" date="2023-07" db="EMBL/GenBank/DDBJ databases">
        <title>30 novel species of actinomycetes from the DSMZ collection.</title>
        <authorList>
            <person name="Nouioui I."/>
        </authorList>
    </citation>
    <scope>NUCLEOTIDE SEQUENCE [LARGE SCALE GENOMIC DNA]</scope>
    <source>
        <strain evidence="7">DSM 41886</strain>
    </source>
</reference>
<dbReference type="Proteomes" id="UP001183615">
    <property type="component" value="Unassembled WGS sequence"/>
</dbReference>
<dbReference type="Pfam" id="PF01547">
    <property type="entry name" value="SBP_bac_1"/>
    <property type="match status" value="1"/>
</dbReference>
<dbReference type="InterPro" id="IPR006059">
    <property type="entry name" value="SBP"/>
</dbReference>
<evidence type="ECO:0000256" key="4">
    <source>
        <dbReference type="ARBA" id="ARBA00022729"/>
    </source>
</evidence>
<protein>
    <submittedName>
        <fullName evidence="6">Sugar ABC transporter substrate-binding protein</fullName>
    </submittedName>
</protein>
<evidence type="ECO:0000256" key="2">
    <source>
        <dbReference type="ARBA" id="ARBA00008520"/>
    </source>
</evidence>
<dbReference type="EMBL" id="JAVREV010000006">
    <property type="protein sequence ID" value="MDT0443363.1"/>
    <property type="molecule type" value="Genomic_DNA"/>
</dbReference>
<evidence type="ECO:0000256" key="5">
    <source>
        <dbReference type="SAM" id="SignalP"/>
    </source>
</evidence>
<evidence type="ECO:0000256" key="1">
    <source>
        <dbReference type="ARBA" id="ARBA00004196"/>
    </source>
</evidence>
<dbReference type="Gene3D" id="3.40.190.10">
    <property type="entry name" value="Periplasmic binding protein-like II"/>
    <property type="match status" value="1"/>
</dbReference>
<keyword evidence="4 5" id="KW-0732">Signal</keyword>
<evidence type="ECO:0000256" key="3">
    <source>
        <dbReference type="ARBA" id="ARBA00022448"/>
    </source>
</evidence>
<keyword evidence="3" id="KW-0813">Transport</keyword>
<dbReference type="PROSITE" id="PS51257">
    <property type="entry name" value="PROKAR_LIPOPROTEIN"/>
    <property type="match status" value="1"/>
</dbReference>
<gene>
    <name evidence="6" type="ORF">RM779_12250</name>
</gene>
<name>A0ABU2S2Y9_9ACTN</name>
<dbReference type="RefSeq" id="WP_311617729.1">
    <property type="nucleotide sequence ID" value="NZ_JAVREV010000006.1"/>
</dbReference>